<proteinExistence type="predicted"/>
<reference evidence="1 2" key="1">
    <citation type="journal article" date="2019" name="Nat. Ecol. Evol.">
        <title>Megaphylogeny resolves global patterns of mushroom evolution.</title>
        <authorList>
            <person name="Varga T."/>
            <person name="Krizsan K."/>
            <person name="Foldi C."/>
            <person name="Dima B."/>
            <person name="Sanchez-Garcia M."/>
            <person name="Sanchez-Ramirez S."/>
            <person name="Szollosi G.J."/>
            <person name="Szarkandi J.G."/>
            <person name="Papp V."/>
            <person name="Albert L."/>
            <person name="Andreopoulos W."/>
            <person name="Angelini C."/>
            <person name="Antonin V."/>
            <person name="Barry K.W."/>
            <person name="Bougher N.L."/>
            <person name="Buchanan P."/>
            <person name="Buyck B."/>
            <person name="Bense V."/>
            <person name="Catcheside P."/>
            <person name="Chovatia M."/>
            <person name="Cooper J."/>
            <person name="Damon W."/>
            <person name="Desjardin D."/>
            <person name="Finy P."/>
            <person name="Geml J."/>
            <person name="Haridas S."/>
            <person name="Hughes K."/>
            <person name="Justo A."/>
            <person name="Karasinski D."/>
            <person name="Kautmanova I."/>
            <person name="Kiss B."/>
            <person name="Kocsube S."/>
            <person name="Kotiranta H."/>
            <person name="LaButti K.M."/>
            <person name="Lechner B.E."/>
            <person name="Liimatainen K."/>
            <person name="Lipzen A."/>
            <person name="Lukacs Z."/>
            <person name="Mihaltcheva S."/>
            <person name="Morgado L.N."/>
            <person name="Niskanen T."/>
            <person name="Noordeloos M.E."/>
            <person name="Ohm R.A."/>
            <person name="Ortiz-Santana B."/>
            <person name="Ovrebo C."/>
            <person name="Racz N."/>
            <person name="Riley R."/>
            <person name="Savchenko A."/>
            <person name="Shiryaev A."/>
            <person name="Soop K."/>
            <person name="Spirin V."/>
            <person name="Szebenyi C."/>
            <person name="Tomsovsky M."/>
            <person name="Tulloss R.E."/>
            <person name="Uehling J."/>
            <person name="Grigoriev I.V."/>
            <person name="Vagvolgyi C."/>
            <person name="Papp T."/>
            <person name="Martin F.M."/>
            <person name="Miettinen O."/>
            <person name="Hibbett D.S."/>
            <person name="Nagy L.G."/>
        </authorList>
    </citation>
    <scope>NUCLEOTIDE SEQUENCE [LARGE SCALE GENOMIC DNA]</scope>
    <source>
        <strain evidence="1 2">NL-1719</strain>
    </source>
</reference>
<evidence type="ECO:0000313" key="2">
    <source>
        <dbReference type="Proteomes" id="UP000308600"/>
    </source>
</evidence>
<accession>A0ACD3A9C9</accession>
<organism evidence="1 2">
    <name type="scientific">Pluteus cervinus</name>
    <dbReference type="NCBI Taxonomy" id="181527"/>
    <lineage>
        <taxon>Eukaryota</taxon>
        <taxon>Fungi</taxon>
        <taxon>Dikarya</taxon>
        <taxon>Basidiomycota</taxon>
        <taxon>Agaricomycotina</taxon>
        <taxon>Agaricomycetes</taxon>
        <taxon>Agaricomycetidae</taxon>
        <taxon>Agaricales</taxon>
        <taxon>Pluteineae</taxon>
        <taxon>Pluteaceae</taxon>
        <taxon>Pluteus</taxon>
    </lineage>
</organism>
<name>A0ACD3A9C9_9AGAR</name>
<gene>
    <name evidence="1" type="ORF">BDN72DRAFT_903420</name>
</gene>
<keyword evidence="2" id="KW-1185">Reference proteome</keyword>
<evidence type="ECO:0000313" key="1">
    <source>
        <dbReference type="EMBL" id="TFK62202.1"/>
    </source>
</evidence>
<protein>
    <submittedName>
        <fullName evidence="1">Uncharacterized protein</fullName>
    </submittedName>
</protein>
<sequence length="210" mass="23864">MLVEQDEIGHHAGCPLYWCIRYPTIYTNRLAECACSTRQNVGSSHGLLVVTSIDEDEDEDESEEDEDEEDVPFSTETPRAANINSVEEFPESATDASTPRTPIPPRLKNYADAAAGGRRTVNAKGVVTFREKAQVRDGLKVEVQLRRELEDPGMERLEGQLKKRREGKRERERKESKKARKEGKKRAKGRGKETGEHEGKWKKKARVTVW</sequence>
<dbReference type="EMBL" id="ML208598">
    <property type="protein sequence ID" value="TFK62202.1"/>
    <property type="molecule type" value="Genomic_DNA"/>
</dbReference>
<dbReference type="Proteomes" id="UP000308600">
    <property type="component" value="Unassembled WGS sequence"/>
</dbReference>